<name>A0A8J3DYQ3_9BACL</name>
<proteinExistence type="predicted"/>
<accession>A0A8J3DYQ3</accession>
<evidence type="ECO:0000313" key="2">
    <source>
        <dbReference type="Proteomes" id="UP000628775"/>
    </source>
</evidence>
<dbReference type="RefSeq" id="WP_188696380.1">
    <property type="nucleotide sequence ID" value="NZ_BMIR01000018.1"/>
</dbReference>
<gene>
    <name evidence="1" type="ORF">GCM10011391_31420</name>
</gene>
<comment type="caution">
    <text evidence="1">The sequence shown here is derived from an EMBL/GenBank/DDBJ whole genome shotgun (WGS) entry which is preliminary data.</text>
</comment>
<dbReference type="Proteomes" id="UP000628775">
    <property type="component" value="Unassembled WGS sequence"/>
</dbReference>
<protein>
    <submittedName>
        <fullName evidence="1">Uncharacterized protein</fullName>
    </submittedName>
</protein>
<reference evidence="1" key="1">
    <citation type="journal article" date="2014" name="Int. J. Syst. Evol. Microbiol.">
        <title>Complete genome sequence of Corynebacterium casei LMG S-19264T (=DSM 44701T), isolated from a smear-ripened cheese.</title>
        <authorList>
            <consortium name="US DOE Joint Genome Institute (JGI-PGF)"/>
            <person name="Walter F."/>
            <person name="Albersmeier A."/>
            <person name="Kalinowski J."/>
            <person name="Ruckert C."/>
        </authorList>
    </citation>
    <scope>NUCLEOTIDE SEQUENCE</scope>
    <source>
        <strain evidence="1">CGMCC 1.15371</strain>
    </source>
</reference>
<dbReference type="EMBL" id="BMIR01000018">
    <property type="protein sequence ID" value="GGE50397.1"/>
    <property type="molecule type" value="Genomic_DNA"/>
</dbReference>
<reference evidence="1" key="2">
    <citation type="submission" date="2020-09" db="EMBL/GenBank/DDBJ databases">
        <authorList>
            <person name="Sun Q."/>
            <person name="Zhou Y."/>
        </authorList>
    </citation>
    <scope>NUCLEOTIDE SEQUENCE</scope>
    <source>
        <strain evidence="1">CGMCC 1.15371</strain>
    </source>
</reference>
<organism evidence="1 2">
    <name type="scientific">Pullulanibacillus camelliae</name>
    <dbReference type="NCBI Taxonomy" id="1707096"/>
    <lineage>
        <taxon>Bacteria</taxon>
        <taxon>Bacillati</taxon>
        <taxon>Bacillota</taxon>
        <taxon>Bacilli</taxon>
        <taxon>Bacillales</taxon>
        <taxon>Sporolactobacillaceae</taxon>
        <taxon>Pullulanibacillus</taxon>
    </lineage>
</organism>
<sequence length="99" mass="11550">MAHNERSLRVISPSLYSILIDEFKKAHIHPYDIELSAVKQSEGVLVIIRYGEQFLQSSTHLFKKNRTNKLADEDISYLEEIVAACKRMLMADYYKMMKP</sequence>
<dbReference type="AlphaFoldDB" id="A0A8J3DYQ3"/>
<evidence type="ECO:0000313" key="1">
    <source>
        <dbReference type="EMBL" id="GGE50397.1"/>
    </source>
</evidence>
<keyword evidence="2" id="KW-1185">Reference proteome</keyword>